<dbReference type="SUPFAM" id="SSF53850">
    <property type="entry name" value="Periplasmic binding protein-like II"/>
    <property type="match status" value="1"/>
</dbReference>
<name>A0A1H0HA16_9BACI</name>
<dbReference type="Pfam" id="PF13416">
    <property type="entry name" value="SBP_bac_8"/>
    <property type="match status" value="1"/>
</dbReference>
<organism evidence="5 6">
    <name type="scientific">Alkalicoccus daliensis</name>
    <dbReference type="NCBI Taxonomy" id="745820"/>
    <lineage>
        <taxon>Bacteria</taxon>
        <taxon>Bacillati</taxon>
        <taxon>Bacillota</taxon>
        <taxon>Bacilli</taxon>
        <taxon>Bacillales</taxon>
        <taxon>Bacillaceae</taxon>
        <taxon>Alkalicoccus</taxon>
    </lineage>
</organism>
<gene>
    <name evidence="5" type="ORF">SAMN04488053_10814</name>
</gene>
<dbReference type="PROSITE" id="PS51257">
    <property type="entry name" value="PROKAR_LIPOPROTEIN"/>
    <property type="match status" value="1"/>
</dbReference>
<keyword evidence="3 4" id="KW-0732">Signal</keyword>
<dbReference type="OrthoDB" id="9808332at2"/>
<dbReference type="GO" id="GO:1901982">
    <property type="term" value="F:maltose binding"/>
    <property type="evidence" value="ECO:0007669"/>
    <property type="project" value="TreeGrafter"/>
</dbReference>
<dbReference type="InterPro" id="IPR006059">
    <property type="entry name" value="SBP"/>
</dbReference>
<dbReference type="RefSeq" id="WP_090843243.1">
    <property type="nucleotide sequence ID" value="NZ_FNIL01000008.1"/>
</dbReference>
<evidence type="ECO:0000313" key="5">
    <source>
        <dbReference type="EMBL" id="SDO15894.1"/>
    </source>
</evidence>
<feature type="chain" id="PRO_5039113437" evidence="4">
    <location>
        <begin position="27"/>
        <end position="428"/>
    </location>
</feature>
<dbReference type="AlphaFoldDB" id="A0A1H0HA16"/>
<dbReference type="PANTHER" id="PTHR30061">
    <property type="entry name" value="MALTOSE-BINDING PERIPLASMIC PROTEIN"/>
    <property type="match status" value="1"/>
</dbReference>
<evidence type="ECO:0000256" key="2">
    <source>
        <dbReference type="ARBA" id="ARBA00022448"/>
    </source>
</evidence>
<accession>A0A1H0HA16</accession>
<proteinExistence type="inferred from homology"/>
<sequence>MKKLAKTITALSGSAILLGACGNAEQAEEESFELNWSTTPSYSTQNPTESQANYIADKVSEFEEDYPQVELNTDLQSTDIDESMTRLLEQANTDRAPDVAAIDGYFFPRFMDYLQPLDDLFDEYEIDIDDYLPFVQDVLTGDDGQIYGLYMNTDTRVLFYDTDVVEEPPTTWDEAIATSLEIQEEGYNGLIFPGGRGEGTAVTTLWPLFWAQEGELVDEDGNPTFGEGDNYDKMLNVLQAVNEAVESGATPQRVSSYGGENDLNEEIAGGDTAMFLGGNWQVSFLRETLGDDFDSWAVAPLPQLEEGQFATSAGGWAWGIFAEEEEKQEAAFDLINRLFVGEEGMTEWTNVHGGLPSRTSIYEAEDLEAGEFSDTFREYLEDANVRPASQHYNEISNQMQIAVSEVISGGKSPEEALDDAWAVVNEGE</sequence>
<keyword evidence="2" id="KW-0813">Transport</keyword>
<feature type="signal peptide" evidence="4">
    <location>
        <begin position="1"/>
        <end position="26"/>
    </location>
</feature>
<dbReference type="GO" id="GO:0015768">
    <property type="term" value="P:maltose transport"/>
    <property type="evidence" value="ECO:0007669"/>
    <property type="project" value="TreeGrafter"/>
</dbReference>
<keyword evidence="6" id="KW-1185">Reference proteome</keyword>
<protein>
    <submittedName>
        <fullName evidence="5">Carbohydrate ABC transporter substrate-binding protein, CUT1 family</fullName>
    </submittedName>
</protein>
<dbReference type="EMBL" id="FNIL01000008">
    <property type="protein sequence ID" value="SDO15894.1"/>
    <property type="molecule type" value="Genomic_DNA"/>
</dbReference>
<evidence type="ECO:0000256" key="4">
    <source>
        <dbReference type="SAM" id="SignalP"/>
    </source>
</evidence>
<comment type="similarity">
    <text evidence="1">Belongs to the bacterial solute-binding protein 1 family.</text>
</comment>
<dbReference type="GO" id="GO:0042956">
    <property type="term" value="P:maltodextrin transmembrane transport"/>
    <property type="evidence" value="ECO:0007669"/>
    <property type="project" value="TreeGrafter"/>
</dbReference>
<reference evidence="6" key="1">
    <citation type="submission" date="2016-10" db="EMBL/GenBank/DDBJ databases">
        <authorList>
            <person name="Varghese N."/>
            <person name="Submissions S."/>
        </authorList>
    </citation>
    <scope>NUCLEOTIDE SEQUENCE [LARGE SCALE GENOMIC DNA]</scope>
    <source>
        <strain evidence="6">CGMCC 1.10369</strain>
    </source>
</reference>
<evidence type="ECO:0000256" key="3">
    <source>
        <dbReference type="ARBA" id="ARBA00022729"/>
    </source>
</evidence>
<dbReference type="STRING" id="745820.SAMN04488053_10814"/>
<evidence type="ECO:0000256" key="1">
    <source>
        <dbReference type="ARBA" id="ARBA00008520"/>
    </source>
</evidence>
<dbReference type="PANTHER" id="PTHR30061:SF50">
    <property type="entry name" value="MALTOSE_MALTODEXTRIN-BINDING PERIPLASMIC PROTEIN"/>
    <property type="match status" value="1"/>
</dbReference>
<dbReference type="Proteomes" id="UP000198778">
    <property type="component" value="Unassembled WGS sequence"/>
</dbReference>
<evidence type="ECO:0000313" key="6">
    <source>
        <dbReference type="Proteomes" id="UP000198778"/>
    </source>
</evidence>
<dbReference type="GO" id="GO:0055052">
    <property type="term" value="C:ATP-binding cassette (ABC) transporter complex, substrate-binding subunit-containing"/>
    <property type="evidence" value="ECO:0007669"/>
    <property type="project" value="TreeGrafter"/>
</dbReference>
<dbReference type="Gene3D" id="3.40.190.10">
    <property type="entry name" value="Periplasmic binding protein-like II"/>
    <property type="match status" value="2"/>
</dbReference>